<evidence type="ECO:0000313" key="2">
    <source>
        <dbReference type="Proteomes" id="UP001156614"/>
    </source>
</evidence>
<organism evidence="1 2">
    <name type="scientific">Gluconobacter cerinus</name>
    <dbReference type="NCBI Taxonomy" id="38307"/>
    <lineage>
        <taxon>Bacteria</taxon>
        <taxon>Pseudomonadati</taxon>
        <taxon>Pseudomonadota</taxon>
        <taxon>Alphaproteobacteria</taxon>
        <taxon>Acetobacterales</taxon>
        <taxon>Acetobacteraceae</taxon>
        <taxon>Gluconobacter</taxon>
    </lineage>
</organism>
<dbReference type="EMBL" id="BSNU01000001">
    <property type="protein sequence ID" value="GLQ61181.1"/>
    <property type="molecule type" value="Genomic_DNA"/>
</dbReference>
<gene>
    <name evidence="1" type="ORF">GCM10007867_00260</name>
</gene>
<sequence>MRFWIVQKRMQRPPLTGTDNRFNIYIMSNREIKHTPIYMAGHHSIGTH</sequence>
<proteinExistence type="predicted"/>
<dbReference type="AlphaFoldDB" id="A0AAV5N8W8"/>
<keyword evidence="2" id="KW-1185">Reference proteome</keyword>
<comment type="caution">
    <text evidence="1">The sequence shown here is derived from an EMBL/GenBank/DDBJ whole genome shotgun (WGS) entry which is preliminary data.</text>
</comment>
<accession>A0AAV5N8W8</accession>
<name>A0AAV5N8W8_9PROT</name>
<protein>
    <submittedName>
        <fullName evidence="1">Uncharacterized protein</fullName>
    </submittedName>
</protein>
<evidence type="ECO:0000313" key="1">
    <source>
        <dbReference type="EMBL" id="GLQ61181.1"/>
    </source>
</evidence>
<dbReference type="Proteomes" id="UP001156614">
    <property type="component" value="Unassembled WGS sequence"/>
</dbReference>
<reference evidence="2" key="1">
    <citation type="journal article" date="2019" name="Int. J. Syst. Evol. Microbiol.">
        <title>The Global Catalogue of Microorganisms (GCM) 10K type strain sequencing project: providing services to taxonomists for standard genome sequencing and annotation.</title>
        <authorList>
            <consortium name="The Broad Institute Genomics Platform"/>
            <consortium name="The Broad Institute Genome Sequencing Center for Infectious Disease"/>
            <person name="Wu L."/>
            <person name="Ma J."/>
        </authorList>
    </citation>
    <scope>NUCLEOTIDE SEQUENCE [LARGE SCALE GENOMIC DNA]</scope>
    <source>
        <strain evidence="2">NBRC 3267</strain>
    </source>
</reference>